<dbReference type="Proteomes" id="UP000298493">
    <property type="component" value="Unassembled WGS sequence"/>
</dbReference>
<dbReference type="PANTHER" id="PTHR42067">
    <property type="entry name" value="YALI0C15378P"/>
    <property type="match status" value="1"/>
</dbReference>
<reference evidence="3 4" key="1">
    <citation type="submission" date="2019-04" db="EMBL/GenBank/DDBJ databases">
        <title>High contiguity whole genome sequence and gene annotation resource for two Venturia nashicola isolates.</title>
        <authorList>
            <person name="Prokchorchik M."/>
            <person name="Won K."/>
            <person name="Lee Y."/>
            <person name="Choi E.D."/>
            <person name="Segonzac C."/>
            <person name="Sohn K.H."/>
        </authorList>
    </citation>
    <scope>NUCLEOTIDE SEQUENCE [LARGE SCALE GENOMIC DNA]</scope>
    <source>
        <strain evidence="3 4">PRI2</strain>
    </source>
</reference>
<dbReference type="AlphaFoldDB" id="A0A4Z1PEG3"/>
<comment type="caution">
    <text evidence="3">The sequence shown here is derived from an EMBL/GenBank/DDBJ whole genome shotgun (WGS) entry which is preliminary data.</text>
</comment>
<dbReference type="STRING" id="86259.A0A4Z1PEG3"/>
<proteinExistence type="predicted"/>
<keyword evidence="4" id="KW-1185">Reference proteome</keyword>
<dbReference type="EMBL" id="SNSC02000011">
    <property type="protein sequence ID" value="TID20256.1"/>
    <property type="molecule type" value="Genomic_DNA"/>
</dbReference>
<name>A0A4Z1PEG3_9PEZI</name>
<evidence type="ECO:0000256" key="1">
    <source>
        <dbReference type="SAM" id="Coils"/>
    </source>
</evidence>
<dbReference type="SUPFAM" id="SSF58022">
    <property type="entry name" value="XRCC4, C-terminal oligomerization domain"/>
    <property type="match status" value="1"/>
</dbReference>
<protein>
    <submittedName>
        <fullName evidence="3">Uncharacterized protein</fullName>
    </submittedName>
</protein>
<evidence type="ECO:0000256" key="2">
    <source>
        <dbReference type="SAM" id="MobiDB-lite"/>
    </source>
</evidence>
<sequence>MTIERILRLDFLEGKPDSFVLLHVVGDNNPPSQVKLTASDGEETFRITILITVKLDQLSKFRDFEYAGTGDDFASVLRKTLLLDSQHAPLLHGLEKIEFVAAINQPMKGAKKPLTTMSLIWRRKVDGWNHKLGQIDLPVYTGREQPDAFEWAEIAAKNSNDLRQHVETLETQLAAQAETIDKLQSQLDSIVNAKSEHEGVLLHKFAQLINSKKVKIRDQQRLLGTAKLDPDAVARIAPVTSSSHKAAESRSSKRKANARAEPSDDESSDGFEDVVTVMNDAVTPQDTDEDTADEQPAPSPVRTGMRRKIGGRAAVAERETTETLEPGTRPSTHETSKVPQKMPDEDLPPPKRELPFEKSKLAAPEPKPIEDEDETDDDDEL</sequence>
<feature type="compositionally biased region" description="Acidic residues" evidence="2">
    <location>
        <begin position="263"/>
        <end position="272"/>
    </location>
</feature>
<organism evidence="3 4">
    <name type="scientific">Venturia nashicola</name>
    <dbReference type="NCBI Taxonomy" id="86259"/>
    <lineage>
        <taxon>Eukaryota</taxon>
        <taxon>Fungi</taxon>
        <taxon>Dikarya</taxon>
        <taxon>Ascomycota</taxon>
        <taxon>Pezizomycotina</taxon>
        <taxon>Dothideomycetes</taxon>
        <taxon>Pleosporomycetidae</taxon>
        <taxon>Venturiales</taxon>
        <taxon>Venturiaceae</taxon>
        <taxon>Venturia</taxon>
    </lineage>
</organism>
<dbReference type="InterPro" id="IPR014751">
    <property type="entry name" value="XRCC4-like_C"/>
</dbReference>
<feature type="compositionally biased region" description="Basic and acidic residues" evidence="2">
    <location>
        <begin position="331"/>
        <end position="360"/>
    </location>
</feature>
<dbReference type="PANTHER" id="PTHR42067:SF1">
    <property type="entry name" value="MITOTIC APPARATUS PROTEIN P62"/>
    <property type="match status" value="1"/>
</dbReference>
<accession>A0A4Z1PEG3</accession>
<keyword evidence="1" id="KW-0175">Coiled coil</keyword>
<feature type="region of interest" description="Disordered" evidence="2">
    <location>
        <begin position="236"/>
        <end position="381"/>
    </location>
</feature>
<gene>
    <name evidence="3" type="ORF">E6O75_ATG07716</name>
</gene>
<feature type="compositionally biased region" description="Acidic residues" evidence="2">
    <location>
        <begin position="370"/>
        <end position="381"/>
    </location>
</feature>
<feature type="coiled-coil region" evidence="1">
    <location>
        <begin position="152"/>
        <end position="186"/>
    </location>
</feature>
<dbReference type="Gene3D" id="1.20.5.370">
    <property type="match status" value="1"/>
</dbReference>
<evidence type="ECO:0000313" key="4">
    <source>
        <dbReference type="Proteomes" id="UP000298493"/>
    </source>
</evidence>
<evidence type="ECO:0000313" key="3">
    <source>
        <dbReference type="EMBL" id="TID20256.1"/>
    </source>
</evidence>